<dbReference type="Proteomes" id="UP000308267">
    <property type="component" value="Unassembled WGS sequence"/>
</dbReference>
<name>A0A4S2L620_OPIFE</name>
<keyword evidence="2" id="KW-1185">Reference proteome</keyword>
<comment type="caution">
    <text evidence="1">The sequence shown here is derived from an EMBL/GenBank/DDBJ whole genome shotgun (WGS) entry which is preliminary data.</text>
</comment>
<sequence>MDRTQALRIRSKLCNGTEHRVIKAGRMYVCRRRTSERQKRTQMRTPTLIKAVISTAEVYYEMENIVFHFRAEQNVNPVNRIDTIYGARIHCITQPLTDTLPFLI</sequence>
<feature type="non-terminal residue" evidence="1">
    <location>
        <position position="104"/>
    </location>
</feature>
<evidence type="ECO:0000313" key="2">
    <source>
        <dbReference type="Proteomes" id="UP000308267"/>
    </source>
</evidence>
<dbReference type="EMBL" id="SJOL01009752">
    <property type="protein sequence ID" value="TGZ55887.1"/>
    <property type="molecule type" value="Genomic_DNA"/>
</dbReference>
<dbReference type="AlphaFoldDB" id="A0A4S2L620"/>
<gene>
    <name evidence="1" type="ORF">CRM22_010284</name>
</gene>
<organism evidence="1 2">
    <name type="scientific">Opisthorchis felineus</name>
    <dbReference type="NCBI Taxonomy" id="147828"/>
    <lineage>
        <taxon>Eukaryota</taxon>
        <taxon>Metazoa</taxon>
        <taxon>Spiralia</taxon>
        <taxon>Lophotrochozoa</taxon>
        <taxon>Platyhelminthes</taxon>
        <taxon>Trematoda</taxon>
        <taxon>Digenea</taxon>
        <taxon>Opisthorchiida</taxon>
        <taxon>Opisthorchiata</taxon>
        <taxon>Opisthorchiidae</taxon>
        <taxon>Opisthorchis</taxon>
    </lineage>
</organism>
<accession>A0A4S2L620</accession>
<proteinExistence type="predicted"/>
<reference evidence="1 2" key="1">
    <citation type="journal article" date="2019" name="BMC Genomics">
        <title>New insights from Opisthorchis felineus genome: update on genomics of the epidemiologically important liver flukes.</title>
        <authorList>
            <person name="Ershov N.I."/>
            <person name="Mordvinov V.A."/>
            <person name="Prokhortchouk E.B."/>
            <person name="Pakharukova M.Y."/>
            <person name="Gunbin K.V."/>
            <person name="Ustyantsev K."/>
            <person name="Genaev M.A."/>
            <person name="Blinov A.G."/>
            <person name="Mazur A."/>
            <person name="Boulygina E."/>
            <person name="Tsygankova S."/>
            <person name="Khrameeva E."/>
            <person name="Chekanov N."/>
            <person name="Fan G."/>
            <person name="Xiao A."/>
            <person name="Zhang H."/>
            <person name="Xu X."/>
            <person name="Yang H."/>
            <person name="Solovyev V."/>
            <person name="Lee S.M."/>
            <person name="Liu X."/>
            <person name="Afonnikov D.A."/>
            <person name="Skryabin K.G."/>
        </authorList>
    </citation>
    <scope>NUCLEOTIDE SEQUENCE [LARGE SCALE GENOMIC DNA]</scope>
    <source>
        <strain evidence="1">AK-0245</strain>
        <tissue evidence="1">Whole organism</tissue>
    </source>
</reference>
<evidence type="ECO:0000313" key="1">
    <source>
        <dbReference type="EMBL" id="TGZ55887.1"/>
    </source>
</evidence>
<protein>
    <submittedName>
        <fullName evidence="1">Uncharacterized protein</fullName>
    </submittedName>
</protein>